<evidence type="ECO:0000256" key="2">
    <source>
        <dbReference type="ARBA" id="ARBA00022980"/>
    </source>
</evidence>
<dbReference type="GO" id="GO:1990904">
    <property type="term" value="C:ribonucleoprotein complex"/>
    <property type="evidence" value="ECO:0007669"/>
    <property type="project" value="UniProtKB-KW"/>
</dbReference>
<dbReference type="GO" id="GO:0003735">
    <property type="term" value="F:structural constituent of ribosome"/>
    <property type="evidence" value="ECO:0007669"/>
    <property type="project" value="InterPro"/>
</dbReference>
<evidence type="ECO:0000256" key="5">
    <source>
        <dbReference type="ARBA" id="ARBA00035476"/>
    </source>
</evidence>
<keyword evidence="3" id="KW-0687">Ribonucleoprotein</keyword>
<keyword evidence="2 6" id="KW-0689">Ribosomal protein</keyword>
<evidence type="ECO:0000256" key="1">
    <source>
        <dbReference type="ARBA" id="ARBA00009254"/>
    </source>
</evidence>
<sequence>MKKNEVKKIFDKSLNELQKDVTELRGELARTKVEFMVNKPKDTNILAKKKKQLAVTLTVVNEKKSLVNN</sequence>
<dbReference type="Proteomes" id="UP000177027">
    <property type="component" value="Unassembled WGS sequence"/>
</dbReference>
<protein>
    <recommendedName>
        <fullName evidence="4">Large ribosomal subunit protein uL29</fullName>
    </recommendedName>
    <alternativeName>
        <fullName evidence="5">50S ribosomal protein L29</fullName>
    </alternativeName>
</protein>
<dbReference type="GO" id="GO:0006412">
    <property type="term" value="P:translation"/>
    <property type="evidence" value="ECO:0007669"/>
    <property type="project" value="InterPro"/>
</dbReference>
<evidence type="ECO:0000256" key="4">
    <source>
        <dbReference type="ARBA" id="ARBA00035204"/>
    </source>
</evidence>
<evidence type="ECO:0000313" key="6">
    <source>
        <dbReference type="EMBL" id="OGK28670.1"/>
    </source>
</evidence>
<dbReference type="InterPro" id="IPR036049">
    <property type="entry name" value="Ribosomal_uL29_sf"/>
</dbReference>
<comment type="similarity">
    <text evidence="1">Belongs to the universal ribosomal protein uL29 family.</text>
</comment>
<organism evidence="6 7">
    <name type="scientific">Candidatus Roizmanbacteria bacterium RIFCSPHIGHO2_02_FULL_40_9</name>
    <dbReference type="NCBI Taxonomy" id="1802042"/>
    <lineage>
        <taxon>Bacteria</taxon>
        <taxon>Candidatus Roizmaniibacteriota</taxon>
    </lineage>
</organism>
<dbReference type="NCBIfam" id="TIGR00012">
    <property type="entry name" value="L29"/>
    <property type="match status" value="1"/>
</dbReference>
<name>A0A1F7HBH5_9BACT</name>
<dbReference type="GO" id="GO:0005840">
    <property type="term" value="C:ribosome"/>
    <property type="evidence" value="ECO:0007669"/>
    <property type="project" value="UniProtKB-KW"/>
</dbReference>
<accession>A0A1F7HBH5</accession>
<gene>
    <name evidence="6" type="ORF">A3D06_01645</name>
</gene>
<reference evidence="6 7" key="1">
    <citation type="journal article" date="2016" name="Nat. Commun.">
        <title>Thousands of microbial genomes shed light on interconnected biogeochemical processes in an aquifer system.</title>
        <authorList>
            <person name="Anantharaman K."/>
            <person name="Brown C.T."/>
            <person name="Hug L.A."/>
            <person name="Sharon I."/>
            <person name="Castelle C.J."/>
            <person name="Probst A.J."/>
            <person name="Thomas B.C."/>
            <person name="Singh A."/>
            <person name="Wilkins M.J."/>
            <person name="Karaoz U."/>
            <person name="Brodie E.L."/>
            <person name="Williams K.H."/>
            <person name="Hubbard S.S."/>
            <person name="Banfield J.F."/>
        </authorList>
    </citation>
    <scope>NUCLEOTIDE SEQUENCE [LARGE SCALE GENOMIC DNA]</scope>
</reference>
<dbReference type="Pfam" id="PF00831">
    <property type="entry name" value="Ribosomal_L29"/>
    <property type="match status" value="1"/>
</dbReference>
<dbReference type="InterPro" id="IPR001854">
    <property type="entry name" value="Ribosomal_uL29"/>
</dbReference>
<evidence type="ECO:0000313" key="7">
    <source>
        <dbReference type="Proteomes" id="UP000177027"/>
    </source>
</evidence>
<comment type="caution">
    <text evidence="6">The sequence shown here is derived from an EMBL/GenBank/DDBJ whole genome shotgun (WGS) entry which is preliminary data.</text>
</comment>
<dbReference type="EMBL" id="MFZS01000033">
    <property type="protein sequence ID" value="OGK28670.1"/>
    <property type="molecule type" value="Genomic_DNA"/>
</dbReference>
<dbReference type="SUPFAM" id="SSF46561">
    <property type="entry name" value="Ribosomal protein L29 (L29p)"/>
    <property type="match status" value="1"/>
</dbReference>
<dbReference type="Gene3D" id="1.10.287.310">
    <property type="match status" value="1"/>
</dbReference>
<proteinExistence type="inferred from homology"/>
<dbReference type="AlphaFoldDB" id="A0A1F7HBH5"/>
<evidence type="ECO:0000256" key="3">
    <source>
        <dbReference type="ARBA" id="ARBA00023274"/>
    </source>
</evidence>